<dbReference type="STRING" id="690879.TSACC_22386"/>
<dbReference type="InParanoid" id="A0A146GAV8"/>
<evidence type="ECO:0000313" key="2">
    <source>
        <dbReference type="Proteomes" id="UP000076023"/>
    </source>
</evidence>
<accession>A0A146GAV8</accession>
<proteinExistence type="predicted"/>
<evidence type="ECO:0000313" key="1">
    <source>
        <dbReference type="EMBL" id="GAT33964.1"/>
    </source>
</evidence>
<name>A0A146GAV8_TERSA</name>
<gene>
    <name evidence="1" type="ORF">TSACC_22386</name>
</gene>
<sequence length="147" mass="15461">MFVLAMVGMALAIPMVCVVLAYKAYSTPRQPDLPPEALAPLQKALEDVATKQLAQPAQLSSGTSILEISASSNEAGMASIERTASDLGGFVLPKAEPDKVLVQIPTERSEVFAKSLKGENVESMSKSTTGGDTALIEVHITIIPPKP</sequence>
<organism evidence="1 2">
    <name type="scientific">Terrimicrobium sacchariphilum</name>
    <dbReference type="NCBI Taxonomy" id="690879"/>
    <lineage>
        <taxon>Bacteria</taxon>
        <taxon>Pseudomonadati</taxon>
        <taxon>Verrucomicrobiota</taxon>
        <taxon>Terrimicrobiia</taxon>
        <taxon>Terrimicrobiales</taxon>
        <taxon>Terrimicrobiaceae</taxon>
        <taxon>Terrimicrobium</taxon>
    </lineage>
</organism>
<protein>
    <submittedName>
        <fullName evidence="1">Uncharacterized protein</fullName>
    </submittedName>
</protein>
<dbReference type="AlphaFoldDB" id="A0A146GAV8"/>
<reference evidence="2" key="1">
    <citation type="journal article" date="2017" name="Genome Announc.">
        <title>Draft Genome Sequence of Terrimicrobium sacchariphilum NM-5T, a Facultative Anaerobic Soil Bacterium of the Class Spartobacteria.</title>
        <authorList>
            <person name="Qiu Y.L."/>
            <person name="Tourlousse D.M."/>
            <person name="Matsuura N."/>
            <person name="Ohashi A."/>
            <person name="Sekiguchi Y."/>
        </authorList>
    </citation>
    <scope>NUCLEOTIDE SEQUENCE [LARGE SCALE GENOMIC DNA]</scope>
    <source>
        <strain evidence="2">NM-5</strain>
    </source>
</reference>
<keyword evidence="2" id="KW-1185">Reference proteome</keyword>
<dbReference type="EMBL" id="BDCO01000002">
    <property type="protein sequence ID" value="GAT33964.1"/>
    <property type="molecule type" value="Genomic_DNA"/>
</dbReference>
<comment type="caution">
    <text evidence="1">The sequence shown here is derived from an EMBL/GenBank/DDBJ whole genome shotgun (WGS) entry which is preliminary data.</text>
</comment>
<dbReference type="Proteomes" id="UP000076023">
    <property type="component" value="Unassembled WGS sequence"/>
</dbReference>